<dbReference type="EMBL" id="CP003940">
    <property type="protein sequence ID" value="AFZ46121.1"/>
    <property type="molecule type" value="Genomic_DNA"/>
</dbReference>
<keyword evidence="6 7" id="KW-0472">Membrane</keyword>
<dbReference type="GO" id="GO:0008381">
    <property type="term" value="F:mechanosensitive monoatomic ion channel activity"/>
    <property type="evidence" value="ECO:0007669"/>
    <property type="project" value="InterPro"/>
</dbReference>
<feature type="domain" description="Mechanosensitive ion channel MscS" evidence="8">
    <location>
        <begin position="495"/>
        <end position="559"/>
    </location>
</feature>
<comment type="similarity">
    <text evidence="2">Belongs to the MscS (TC 1.A.23) family.</text>
</comment>
<dbReference type="STRING" id="292563.Cyast_0138"/>
<evidence type="ECO:0000259" key="9">
    <source>
        <dbReference type="Pfam" id="PF21082"/>
    </source>
</evidence>
<organism evidence="10 11">
    <name type="scientific">Cyanobacterium stanieri (strain ATCC 29140 / PCC 7202)</name>
    <dbReference type="NCBI Taxonomy" id="292563"/>
    <lineage>
        <taxon>Bacteria</taxon>
        <taxon>Bacillati</taxon>
        <taxon>Cyanobacteriota</taxon>
        <taxon>Cyanophyceae</taxon>
        <taxon>Oscillatoriophycideae</taxon>
        <taxon>Chroococcales</taxon>
        <taxon>Geminocystaceae</taxon>
        <taxon>Cyanobacterium</taxon>
    </lineage>
</organism>
<dbReference type="InterPro" id="IPR023408">
    <property type="entry name" value="MscS_beta-dom_sf"/>
</dbReference>
<dbReference type="FunFam" id="3.30.70.100:FF:000018">
    <property type="entry name" value="MscS mechanosensitive ion channel"/>
    <property type="match status" value="1"/>
</dbReference>
<dbReference type="Gene3D" id="2.30.30.60">
    <property type="match status" value="1"/>
</dbReference>
<feature type="transmembrane region" description="Helical" evidence="7">
    <location>
        <begin position="361"/>
        <end position="385"/>
    </location>
</feature>
<comment type="subcellular location">
    <subcellularLocation>
        <location evidence="1">Cell membrane</location>
        <topology evidence="1">Multi-pass membrane protein</topology>
    </subcellularLocation>
</comment>
<dbReference type="PATRIC" id="fig|292563.3.peg.145"/>
<keyword evidence="3" id="KW-1003">Cell membrane</keyword>
<dbReference type="Pfam" id="PF21082">
    <property type="entry name" value="MS_channel_3rd"/>
    <property type="match status" value="1"/>
</dbReference>
<evidence type="ECO:0000256" key="4">
    <source>
        <dbReference type="ARBA" id="ARBA00022692"/>
    </source>
</evidence>
<dbReference type="Pfam" id="PF00924">
    <property type="entry name" value="MS_channel_2nd"/>
    <property type="match status" value="1"/>
</dbReference>
<evidence type="ECO:0000256" key="6">
    <source>
        <dbReference type="ARBA" id="ARBA00023136"/>
    </source>
</evidence>
<dbReference type="HOGENOM" id="CLU_027053_0_0_3"/>
<keyword evidence="4 7" id="KW-0812">Transmembrane</keyword>
<dbReference type="PANTHER" id="PTHR30460:SF0">
    <property type="entry name" value="MODERATE CONDUCTANCE MECHANOSENSITIVE CHANNEL YBIO"/>
    <property type="match status" value="1"/>
</dbReference>
<dbReference type="AlphaFoldDB" id="K9YGN4"/>
<dbReference type="InterPro" id="IPR045276">
    <property type="entry name" value="YbiO_bact"/>
</dbReference>
<dbReference type="eggNOG" id="COG0668">
    <property type="taxonomic scope" value="Bacteria"/>
</dbReference>
<evidence type="ECO:0000256" key="3">
    <source>
        <dbReference type="ARBA" id="ARBA00022475"/>
    </source>
</evidence>
<evidence type="ECO:0000313" key="10">
    <source>
        <dbReference type="EMBL" id="AFZ46121.1"/>
    </source>
</evidence>
<sequence>MRKLITKYLSIFILSLIFIINFTPQAFAQLPFFNLPTSSVVDFPETPDWDLNKARPCGRYWCSDVYLFGNSELMEEQLTLALPREAEKTSAEIAIDVEQRAKFVQNIFEGIFQSIINSESFEFLEERQSLGFWFFNREKPRHPFTPIVEVGTENNQTVVFVPRQPTLGISSQALVTVTEVDASANVSTIPELGQEWRQQVANSLSDALWGAEMNHQQPLLRFQLSVMVVIIALIFIILVDKFKRFIKKISKILRQELQEIRKTLTVDPEAHKKEDENTQVTTGVTTGGYSQPISGRIPTQGKPVPRKIERFRRILAKLFNDSINNSIQVIGEGLQIPTKILPKVYQQRQNVIKQQLNLIQLVVRISLLAQITAILLSLGTIVITFRETRYLFNLFFSQAILIPIIWIGIVLVDKIGDFWIDYTLNRWAKERQELFPNSNRPTLRVNTYSPALQGATTFIFTVIGLSLTFAFTGLNPSVVAGAGAVAVVFAFLSRNLLEDMLNGILILCTDRFAVGDVVEINGLAGCVETMNLYATSLRNLDGQLIVIPNGHISTVINMTKNWSRVNFTIEIAWNQDIKTATNLIHEVAEKLYEEQEWQEKILEPADILGIEKVSHDGIMIRLLIKTLPAEQWAVGRELRLRVKEAFDRAGISLGIPQREIWHREPNPPNGATASVNN</sequence>
<dbReference type="GO" id="GO:0005886">
    <property type="term" value="C:plasma membrane"/>
    <property type="evidence" value="ECO:0007669"/>
    <property type="project" value="UniProtKB-SubCell"/>
</dbReference>
<evidence type="ECO:0000256" key="1">
    <source>
        <dbReference type="ARBA" id="ARBA00004651"/>
    </source>
</evidence>
<evidence type="ECO:0000313" key="11">
    <source>
        <dbReference type="Proteomes" id="UP000010483"/>
    </source>
</evidence>
<keyword evidence="11" id="KW-1185">Reference proteome</keyword>
<feature type="transmembrane region" description="Helical" evidence="7">
    <location>
        <begin position="450"/>
        <end position="471"/>
    </location>
</feature>
<proteinExistence type="inferred from homology"/>
<protein>
    <submittedName>
        <fullName evidence="10">MscS Mechanosensitive ion channel</fullName>
    </submittedName>
</protein>
<dbReference type="InterPro" id="IPR011066">
    <property type="entry name" value="MscS_channel_C_sf"/>
</dbReference>
<dbReference type="Proteomes" id="UP000010483">
    <property type="component" value="Chromosome"/>
</dbReference>
<dbReference type="InterPro" id="IPR006685">
    <property type="entry name" value="MscS_channel_2nd"/>
</dbReference>
<accession>K9YGN4</accession>
<dbReference type="BioCyc" id="CSTA292563:G1353-137-MONOMER"/>
<dbReference type="Gene3D" id="1.10.287.1260">
    <property type="match status" value="1"/>
</dbReference>
<dbReference type="InterPro" id="IPR010920">
    <property type="entry name" value="LSM_dom_sf"/>
</dbReference>
<evidence type="ECO:0000256" key="7">
    <source>
        <dbReference type="SAM" id="Phobius"/>
    </source>
</evidence>
<evidence type="ECO:0000256" key="2">
    <source>
        <dbReference type="ARBA" id="ARBA00008017"/>
    </source>
</evidence>
<keyword evidence="5 7" id="KW-1133">Transmembrane helix</keyword>
<reference evidence="11" key="1">
    <citation type="journal article" date="2013" name="Proc. Natl. Acad. Sci. U.S.A.">
        <title>Improving the coverage of the cyanobacterial phylum using diversity-driven genome sequencing.</title>
        <authorList>
            <person name="Shih P.M."/>
            <person name="Wu D."/>
            <person name="Latifi A."/>
            <person name="Axen S.D."/>
            <person name="Fewer D.P."/>
            <person name="Talla E."/>
            <person name="Calteau A."/>
            <person name="Cai F."/>
            <person name="Tandeau de Marsac N."/>
            <person name="Rippka R."/>
            <person name="Herdman M."/>
            <person name="Sivonen K."/>
            <person name="Coursin T."/>
            <person name="Laurent T."/>
            <person name="Goodwin L."/>
            <person name="Nolan M."/>
            <person name="Davenport K.W."/>
            <person name="Han C.S."/>
            <person name="Rubin E.M."/>
            <person name="Eisen J.A."/>
            <person name="Woyke T."/>
            <person name="Gugger M."/>
            <person name="Kerfeld C.A."/>
        </authorList>
    </citation>
    <scope>NUCLEOTIDE SEQUENCE [LARGE SCALE GENOMIC DNA]</scope>
    <source>
        <strain evidence="11">ATCC 29140 / PCC 7202</strain>
    </source>
</reference>
<dbReference type="PANTHER" id="PTHR30460">
    <property type="entry name" value="MODERATE CONDUCTANCE MECHANOSENSITIVE CHANNEL YBIO"/>
    <property type="match status" value="1"/>
</dbReference>
<feature type="domain" description="Mechanosensitive ion channel MscS C-terminal" evidence="9">
    <location>
        <begin position="565"/>
        <end position="652"/>
    </location>
</feature>
<feature type="transmembrane region" description="Helical" evidence="7">
    <location>
        <begin position="477"/>
        <end position="497"/>
    </location>
</feature>
<dbReference type="InterPro" id="IPR049278">
    <property type="entry name" value="MS_channel_C"/>
</dbReference>
<dbReference type="SUPFAM" id="SSF50182">
    <property type="entry name" value="Sm-like ribonucleoproteins"/>
    <property type="match status" value="1"/>
</dbReference>
<dbReference type="Gene3D" id="3.30.70.100">
    <property type="match status" value="1"/>
</dbReference>
<feature type="transmembrane region" description="Helical" evidence="7">
    <location>
        <begin position="222"/>
        <end position="239"/>
    </location>
</feature>
<evidence type="ECO:0000256" key="5">
    <source>
        <dbReference type="ARBA" id="ARBA00022989"/>
    </source>
</evidence>
<feature type="transmembrane region" description="Helical" evidence="7">
    <location>
        <begin position="391"/>
        <end position="412"/>
    </location>
</feature>
<dbReference type="SUPFAM" id="SSF82689">
    <property type="entry name" value="Mechanosensitive channel protein MscS (YggB), C-terminal domain"/>
    <property type="match status" value="1"/>
</dbReference>
<evidence type="ECO:0000259" key="8">
    <source>
        <dbReference type="Pfam" id="PF00924"/>
    </source>
</evidence>
<dbReference type="KEGG" id="csn:Cyast_0138"/>
<name>K9YGN4_CYASC</name>
<gene>
    <name evidence="10" type="ordered locus">Cyast_0138</name>
</gene>